<dbReference type="AlphaFoldDB" id="A0A0W1SK88"/>
<dbReference type="InterPro" id="IPR012933">
    <property type="entry name" value="HicA_mRNA_interferase"/>
</dbReference>
<evidence type="ECO:0000313" key="7">
    <source>
        <dbReference type="EMBL" id="KTG26687.1"/>
    </source>
</evidence>
<gene>
    <name evidence="7" type="ORF">AUR66_15905</name>
</gene>
<keyword evidence="2" id="KW-0540">Nuclease</keyword>
<accession>A0A0W1SK88</accession>
<keyword evidence="6" id="KW-0346">Stress response</keyword>
<dbReference type="Proteomes" id="UP000053157">
    <property type="component" value="Unassembled WGS sequence"/>
</dbReference>
<dbReference type="Gene3D" id="3.30.920.30">
    <property type="entry name" value="Hypothetical protein"/>
    <property type="match status" value="1"/>
</dbReference>
<dbReference type="OrthoDB" id="7619at2157"/>
<keyword evidence="8" id="KW-1185">Reference proteome</keyword>
<evidence type="ECO:0000256" key="3">
    <source>
        <dbReference type="ARBA" id="ARBA00022759"/>
    </source>
</evidence>
<name>A0A0W1SK88_9EURY</name>
<evidence type="ECO:0000256" key="5">
    <source>
        <dbReference type="ARBA" id="ARBA00022884"/>
    </source>
</evidence>
<evidence type="ECO:0000256" key="6">
    <source>
        <dbReference type="ARBA" id="ARBA00023016"/>
    </source>
</evidence>
<keyword evidence="3" id="KW-0255">Endonuclease</keyword>
<evidence type="ECO:0000313" key="8">
    <source>
        <dbReference type="Proteomes" id="UP000053157"/>
    </source>
</evidence>
<keyword evidence="4" id="KW-0378">Hydrolase</keyword>
<dbReference type="EMBL" id="LOPV01000218">
    <property type="protein sequence ID" value="KTG26687.1"/>
    <property type="molecule type" value="Genomic_DNA"/>
</dbReference>
<dbReference type="RefSeq" id="WP_058572476.1">
    <property type="nucleotide sequence ID" value="NZ_LOPV01000218.1"/>
</dbReference>
<protein>
    <recommendedName>
        <fullName evidence="9">Type II toxin-antitoxin system HicA family toxin</fullName>
    </recommendedName>
</protein>
<dbReference type="GO" id="GO:0004519">
    <property type="term" value="F:endonuclease activity"/>
    <property type="evidence" value="ECO:0007669"/>
    <property type="project" value="UniProtKB-KW"/>
</dbReference>
<dbReference type="Pfam" id="PF07927">
    <property type="entry name" value="HicA_toxin"/>
    <property type="match status" value="1"/>
</dbReference>
<dbReference type="GO" id="GO:0016787">
    <property type="term" value="F:hydrolase activity"/>
    <property type="evidence" value="ECO:0007669"/>
    <property type="project" value="UniProtKB-KW"/>
</dbReference>
<comment type="caution">
    <text evidence="7">The sequence shown here is derived from an EMBL/GenBank/DDBJ whole genome shotgun (WGS) entry which is preliminary data.</text>
</comment>
<sequence length="81" mass="9067">MGRTTFTGREVAKVLMKFGYEPKSRTGSHLTLEYVNPDTGEVRRPTVPLHGEIPRGTLGSIAEQCGAEDFHSFCEWIDDHC</sequence>
<evidence type="ECO:0000256" key="2">
    <source>
        <dbReference type="ARBA" id="ARBA00022722"/>
    </source>
</evidence>
<organism evidence="7 8">
    <name type="scientific">Haloferax profundi</name>
    <dbReference type="NCBI Taxonomy" id="1544718"/>
    <lineage>
        <taxon>Archaea</taxon>
        <taxon>Methanobacteriati</taxon>
        <taxon>Methanobacteriota</taxon>
        <taxon>Stenosarchaea group</taxon>
        <taxon>Halobacteria</taxon>
        <taxon>Halobacteriales</taxon>
        <taxon>Haloferacaceae</taxon>
        <taxon>Haloferax</taxon>
    </lineage>
</organism>
<keyword evidence="1" id="KW-1277">Toxin-antitoxin system</keyword>
<evidence type="ECO:0000256" key="1">
    <source>
        <dbReference type="ARBA" id="ARBA00022649"/>
    </source>
</evidence>
<evidence type="ECO:0000256" key="4">
    <source>
        <dbReference type="ARBA" id="ARBA00022801"/>
    </source>
</evidence>
<proteinExistence type="predicted"/>
<reference evidence="7 8" key="1">
    <citation type="submission" date="2015-12" db="EMBL/GenBank/DDBJ databases">
        <title>Haloferax profundi sp. nov. isolated from the Discovery deep brine-seawater interface in the Red Sea.</title>
        <authorList>
            <person name="Zhang G."/>
            <person name="Stingl U."/>
            <person name="Rashid M."/>
        </authorList>
    </citation>
    <scope>NUCLEOTIDE SEQUENCE [LARGE SCALE GENOMIC DNA]</scope>
    <source>
        <strain evidence="7 8">SB29</strain>
    </source>
</reference>
<evidence type="ECO:0008006" key="9">
    <source>
        <dbReference type="Google" id="ProtNLM"/>
    </source>
</evidence>
<keyword evidence="5" id="KW-0694">RNA-binding</keyword>
<dbReference type="GO" id="GO:0003729">
    <property type="term" value="F:mRNA binding"/>
    <property type="evidence" value="ECO:0007669"/>
    <property type="project" value="InterPro"/>
</dbReference>
<dbReference type="InterPro" id="IPR038570">
    <property type="entry name" value="HicA_sf"/>
</dbReference>
<dbReference type="SUPFAM" id="SSF54786">
    <property type="entry name" value="YcfA/nrd intein domain"/>
    <property type="match status" value="1"/>
</dbReference>